<evidence type="ECO:0000256" key="3">
    <source>
        <dbReference type="PROSITE-ProRule" id="PRU10007"/>
    </source>
</evidence>
<sequence>MEIKKNYINGEWVDAASGKTRKIINPATQEVIAEVANGSVEDTQRAIAAAKESFYGAGEWRRMSPIARAHVLNQVADEMEKITDELCLLESMNTGMTVANAQGNIGMAIGTFRYYASLIQAPEGEVNPMEMGEAIQSITVREPIGVCALIAPWNVPALMGAWKMAPSLAAGNSIVFKPASLTPLTAIRIFEIFDKVGFPRGVVNLVMGSGATVGQELAESVDVDMITMTGSTEVGQDIARTAAVNMKRVGLELGGKSPAIVFADANIDSAAQWVMETCFTNQGANCCAGSRVFVEESVHDEFLKILIEKTERMTVGIGTNNPDIGAVVSRGQLDTILGYIESGKAEGAKCVAGGYAVSDGECANGFFVRPTVFDACTPDMKIVREEIFGPVATIQTFKTEEEAIVKGNDTRYGLAGGVFTENASKAYRVAKEIRAGIVWINMFNWAFNHAPWGGYKMSGQGRELGIYGLEEFQEVKAIHMWMNTGDPGLH</sequence>
<dbReference type="InterPro" id="IPR029510">
    <property type="entry name" value="Ald_DH_CS_GLU"/>
</dbReference>
<dbReference type="SUPFAM" id="SSF53720">
    <property type="entry name" value="ALDH-like"/>
    <property type="match status" value="1"/>
</dbReference>
<dbReference type="InterPro" id="IPR016162">
    <property type="entry name" value="Ald_DH_N"/>
</dbReference>
<dbReference type="GO" id="GO:0016620">
    <property type="term" value="F:oxidoreductase activity, acting on the aldehyde or oxo group of donors, NAD or NADP as acceptor"/>
    <property type="evidence" value="ECO:0007669"/>
    <property type="project" value="InterPro"/>
</dbReference>
<dbReference type="InterPro" id="IPR015590">
    <property type="entry name" value="Aldehyde_DH_dom"/>
</dbReference>
<dbReference type="STRING" id="1528.SAMN04488579_10988"/>
<feature type="active site" evidence="3">
    <location>
        <position position="252"/>
    </location>
</feature>
<evidence type="ECO:0000256" key="2">
    <source>
        <dbReference type="ARBA" id="ARBA00023002"/>
    </source>
</evidence>
<feature type="domain" description="Aldehyde dehydrogenase" evidence="5">
    <location>
        <begin position="12"/>
        <end position="478"/>
    </location>
</feature>
<dbReference type="FunFam" id="3.40.309.10:FF:000012">
    <property type="entry name" value="Betaine aldehyde dehydrogenase"/>
    <property type="match status" value="1"/>
</dbReference>
<dbReference type="Pfam" id="PF00171">
    <property type="entry name" value="Aldedh"/>
    <property type="match status" value="1"/>
</dbReference>
<comment type="similarity">
    <text evidence="1 4">Belongs to the aldehyde dehydrogenase family.</text>
</comment>
<evidence type="ECO:0000256" key="1">
    <source>
        <dbReference type="ARBA" id="ARBA00009986"/>
    </source>
</evidence>
<dbReference type="Proteomes" id="UP000199652">
    <property type="component" value="Unassembled WGS sequence"/>
</dbReference>
<reference evidence="7" key="1">
    <citation type="submission" date="2016-10" db="EMBL/GenBank/DDBJ databases">
        <authorList>
            <person name="Varghese N."/>
            <person name="Submissions S."/>
        </authorList>
    </citation>
    <scope>NUCLEOTIDE SEQUENCE [LARGE SCALE GENOMIC DNA]</scope>
    <source>
        <strain evidence="7">VPI 5359</strain>
    </source>
</reference>
<dbReference type="PROSITE" id="PS00687">
    <property type="entry name" value="ALDEHYDE_DEHYDR_GLU"/>
    <property type="match status" value="1"/>
</dbReference>
<name>A0A1H3FB87_EUBBA</name>
<dbReference type="AlphaFoldDB" id="A0A1H3FB87"/>
<organism evidence="6 7">
    <name type="scientific">Eubacterium barkeri</name>
    <name type="common">Clostridium barkeri</name>
    <dbReference type="NCBI Taxonomy" id="1528"/>
    <lineage>
        <taxon>Bacteria</taxon>
        <taxon>Bacillati</taxon>
        <taxon>Bacillota</taxon>
        <taxon>Clostridia</taxon>
        <taxon>Eubacteriales</taxon>
        <taxon>Eubacteriaceae</taxon>
        <taxon>Eubacterium</taxon>
    </lineage>
</organism>
<dbReference type="PANTHER" id="PTHR11699">
    <property type="entry name" value="ALDEHYDE DEHYDROGENASE-RELATED"/>
    <property type="match status" value="1"/>
</dbReference>
<dbReference type="FunFam" id="3.40.605.10:FF:000001">
    <property type="entry name" value="Aldehyde dehydrogenase 1"/>
    <property type="match status" value="1"/>
</dbReference>
<dbReference type="OrthoDB" id="9762913at2"/>
<dbReference type="InterPro" id="IPR016163">
    <property type="entry name" value="Ald_DH_C"/>
</dbReference>
<proteinExistence type="inferred from homology"/>
<evidence type="ECO:0000313" key="7">
    <source>
        <dbReference type="Proteomes" id="UP000199652"/>
    </source>
</evidence>
<evidence type="ECO:0000259" key="5">
    <source>
        <dbReference type="Pfam" id="PF00171"/>
    </source>
</evidence>
<dbReference type="EMBL" id="FNOU01000009">
    <property type="protein sequence ID" value="SDX87464.1"/>
    <property type="molecule type" value="Genomic_DNA"/>
</dbReference>
<dbReference type="Gene3D" id="3.40.605.10">
    <property type="entry name" value="Aldehyde Dehydrogenase, Chain A, domain 1"/>
    <property type="match status" value="1"/>
</dbReference>
<evidence type="ECO:0000313" key="6">
    <source>
        <dbReference type="EMBL" id="SDX87464.1"/>
    </source>
</evidence>
<keyword evidence="2 4" id="KW-0560">Oxidoreductase</keyword>
<dbReference type="RefSeq" id="WP_090244965.1">
    <property type="nucleotide sequence ID" value="NZ_FNOU01000009.1"/>
</dbReference>
<dbReference type="InterPro" id="IPR016161">
    <property type="entry name" value="Ald_DH/histidinol_DH"/>
</dbReference>
<evidence type="ECO:0000256" key="4">
    <source>
        <dbReference type="RuleBase" id="RU003345"/>
    </source>
</evidence>
<keyword evidence="7" id="KW-1185">Reference proteome</keyword>
<protein>
    <submittedName>
        <fullName evidence="6">Betaine-aldehyde dehydrogenase</fullName>
    </submittedName>
</protein>
<dbReference type="Gene3D" id="3.40.309.10">
    <property type="entry name" value="Aldehyde Dehydrogenase, Chain A, domain 2"/>
    <property type="match status" value="1"/>
</dbReference>
<gene>
    <name evidence="6" type="ORF">SAMN04488579_10988</name>
</gene>
<accession>A0A1H3FB87</accession>